<dbReference type="EMBL" id="JBHTNF010000023">
    <property type="protein sequence ID" value="MFD1330326.1"/>
    <property type="molecule type" value="Genomic_DNA"/>
</dbReference>
<evidence type="ECO:0000313" key="1">
    <source>
        <dbReference type="EMBL" id="MFD1330326.1"/>
    </source>
</evidence>
<gene>
    <name evidence="1" type="ORF">ACFQ33_20770</name>
</gene>
<accession>A0ABW3Z250</accession>
<reference evidence="2" key="1">
    <citation type="journal article" date="2019" name="Int. J. Syst. Evol. Microbiol.">
        <title>The Global Catalogue of Microorganisms (GCM) 10K type strain sequencing project: providing services to taxonomists for standard genome sequencing and annotation.</title>
        <authorList>
            <consortium name="The Broad Institute Genomics Platform"/>
            <consortium name="The Broad Institute Genome Sequencing Center for Infectious Disease"/>
            <person name="Wu L."/>
            <person name="Ma J."/>
        </authorList>
    </citation>
    <scope>NUCLEOTIDE SEQUENCE [LARGE SCALE GENOMIC DNA]</scope>
    <source>
        <strain evidence="2">CCUG 55609</strain>
    </source>
</reference>
<evidence type="ECO:0000313" key="2">
    <source>
        <dbReference type="Proteomes" id="UP001597173"/>
    </source>
</evidence>
<comment type="caution">
    <text evidence="1">The sequence shown here is derived from an EMBL/GenBank/DDBJ whole genome shotgun (WGS) entry which is preliminary data.</text>
</comment>
<dbReference type="Proteomes" id="UP001597173">
    <property type="component" value="Unassembled WGS sequence"/>
</dbReference>
<organism evidence="1 2">
    <name type="scientific">Mycoplana ramosa</name>
    <name type="common">Mycoplana bullata</name>
    <dbReference type="NCBI Taxonomy" id="40837"/>
    <lineage>
        <taxon>Bacteria</taxon>
        <taxon>Pseudomonadati</taxon>
        <taxon>Pseudomonadota</taxon>
        <taxon>Alphaproteobacteria</taxon>
        <taxon>Hyphomicrobiales</taxon>
        <taxon>Rhizobiaceae</taxon>
        <taxon>Mycoplana</taxon>
    </lineage>
</organism>
<keyword evidence="2" id="KW-1185">Reference proteome</keyword>
<proteinExistence type="predicted"/>
<dbReference type="RefSeq" id="WP_374841358.1">
    <property type="nucleotide sequence ID" value="NZ_JBHEEW010000026.1"/>
</dbReference>
<sequence length="390" mass="41854">MSPSSRLEALADVSTTARARVDQLLTLAEDGLRRMHDGGVFGHTLRAVKTDTGWTERLEGDSLRYASMVALGLSHVDEEVQRMVLGGRTAAELARTCAVRAEASPDAGAVALAAWSAAEAGGICAAQLFAVLAARIESPRPIDTVDCAWALTAALAAGHLGSTKRLVELAGMRLRAAQSRDGLFPHLLPARASGRLRAHIGCFADQVYPIQALSRLSVARNDASALAAAESCAARICALQGPAGQWWWHYDTRDGSVVERYPVYSVHQHAMAPMALLDLQEAGGPDHWRSIILGLQWLDAPPETAETLVCPQKGVIWRKVARREPAKAARAVAAVTTAMAPGLHLPMIDTLFPPGPVDHECRPYELGWLLYAWRSRLVGAHDDGSKPGEI</sequence>
<protein>
    <submittedName>
        <fullName evidence="1">Uncharacterized protein</fullName>
    </submittedName>
</protein>
<name>A0ABW3Z250_MYCRA</name>